<dbReference type="SMART" id="SM00184">
    <property type="entry name" value="RING"/>
    <property type="match status" value="1"/>
</dbReference>
<comment type="similarity">
    <text evidence="1">Belongs to the TRIM/RBCC family.</text>
</comment>
<dbReference type="SUPFAM" id="SSF101898">
    <property type="entry name" value="NHL repeat"/>
    <property type="match status" value="2"/>
</dbReference>
<feature type="repeat" description="NHL" evidence="9">
    <location>
        <begin position="342"/>
        <end position="385"/>
    </location>
</feature>
<organism evidence="14 15">
    <name type="scientific">Porites lobata</name>
    <dbReference type="NCBI Taxonomy" id="104759"/>
    <lineage>
        <taxon>Eukaryota</taxon>
        <taxon>Metazoa</taxon>
        <taxon>Cnidaria</taxon>
        <taxon>Anthozoa</taxon>
        <taxon>Hexacorallia</taxon>
        <taxon>Scleractinia</taxon>
        <taxon>Fungiina</taxon>
        <taxon>Poritidae</taxon>
        <taxon>Porites</taxon>
    </lineage>
</organism>
<dbReference type="SMART" id="SM00336">
    <property type="entry name" value="BBOX"/>
    <property type="match status" value="3"/>
</dbReference>
<evidence type="ECO:0000256" key="1">
    <source>
        <dbReference type="ARBA" id="ARBA00008518"/>
    </source>
</evidence>
<comment type="caution">
    <text evidence="14">The sequence shown here is derived from an EMBL/GenBank/DDBJ whole genome shotgun (WGS) entry which is preliminary data.</text>
</comment>
<feature type="region of interest" description="Disordered" evidence="11">
    <location>
        <begin position="613"/>
        <end position="633"/>
    </location>
</feature>
<dbReference type="InterPro" id="IPR001258">
    <property type="entry name" value="NHL_repeat"/>
</dbReference>
<dbReference type="Proteomes" id="UP001159405">
    <property type="component" value="Unassembled WGS sequence"/>
</dbReference>
<feature type="repeat" description="Filamin" evidence="8">
    <location>
        <begin position="231"/>
        <end position="334"/>
    </location>
</feature>
<dbReference type="InterPro" id="IPR017868">
    <property type="entry name" value="Filamin/ABP280_repeat-like"/>
</dbReference>
<feature type="repeat" description="NHL" evidence="9">
    <location>
        <begin position="436"/>
        <end position="479"/>
    </location>
</feature>
<dbReference type="PANTHER" id="PTHR24104">
    <property type="entry name" value="E3 UBIQUITIN-PROTEIN LIGASE NHLRC1-RELATED"/>
    <property type="match status" value="1"/>
</dbReference>
<evidence type="ECO:0000313" key="14">
    <source>
        <dbReference type="EMBL" id="CAH3143214.1"/>
    </source>
</evidence>
<dbReference type="Gene3D" id="2.120.10.30">
    <property type="entry name" value="TolB, C-terminal domain"/>
    <property type="match status" value="4"/>
</dbReference>
<dbReference type="InterPro" id="IPR027370">
    <property type="entry name" value="Znf-RING_euk"/>
</dbReference>
<feature type="non-terminal residue" evidence="14">
    <location>
        <position position="1"/>
    </location>
</feature>
<dbReference type="Pfam" id="PF13445">
    <property type="entry name" value="zf-RING_UBOX"/>
    <property type="match status" value="1"/>
</dbReference>
<dbReference type="InterPro" id="IPR001841">
    <property type="entry name" value="Znf_RING"/>
</dbReference>
<sequence>DHKVLAIKDFQDQDIENVLRRPVFCQKEHHENKKLKFFCKDCEVAICNTCVVTLHEGHVKVPLQDAANERKLRLESLLESQKVKALQKRNMITRLQSECNEIQEQVACVKKSAQNLVDNLMRIIETKKQELFKEVEDKAQQSIERLVEQQSDVENELQLIETSIVKTETFLKRSSNAEIVHFNTLFQEEVTDEADQVDCDRKDLGHFVFFANKSLMAKANIEGVGFLKQIISQTKSSNSKAEGNGINDVTVGLEAQFVLTTRNVENEQCYEQCDIVTVEIRNDDGRECATEAQVQDNKDGSYNISYFAKEAGTFQTSVMVNGEHVSGSPFTIQVKPRKYKPVLSFGEEGSSAGMFDGPWGVAVNELGEIAVTDSQNNLVQIFSSDGTYLRFFGRSGIQEGELIHPCGIAYLNNGNIVVADSDNNRLQIFNDQGEYLAQIGSEGNLDHQFDFPWGLSVNSDGNIIVADADNKLIKIFTPSGQFLRKFGGQDLLVDPCHCIQKDRYYIVSDRGDHSIKVFNTDGNFLYKFGNQGDGDGEFDNPYCLSVDKAGHLMVCDSGNYRVQVLELSGKFLTKFKLMSGGLPVSTALLSDGSIVVLRNSSVHEEGHGDLYYGGRNNNPDIKTPDSGLTESSELSPCGHPCITDTIIIRTAAKSQAKLNSRRLIDINSCYYRLSLMRTLIEVMDLQTLLHNLHEEVSCSVCRSPFTDPKILPCFHTFCLHCLNELQRTSGKHGEITCPECRRKFQVPGSGYPKDLPANFRMNSLLDVMAIQKCNVAGVKCGNCEKTSAQSFYCFKCCAFWCEDCIAAHNIIRANKDHRVLAIKDFQDQDIEHVLKRPVFCQVEHHESEELKFFCKNCENAICNTCAITLHEGHAKLLLQNVANERKSSLQSAMETQKEKALQMRNTITSLQSECNEIQEQVACVKKSAQSFIDNLMKVFEAKKQELFTEVEDKAQQVIERRVEKQSEVEYKLRRIETSIEETERFLKRSTNAEIVQFNTVFQEEVTDEAELVDCDRKDLGHFAFFPNKSLMAKANSEGVGSLKQIISQTNSRNSQAEGKGITEVTVGLEAQLVLTTRNAENEQCYEQCDIVTVEIKNGDDRECATEAQVQDNKDGSYNISYFEKEAGTCQTSVMVNGEHVSGSPFTVEVKPRKYEPVLSFGGEGSSTGMFDAPWGVAVNEHNEIAVTEFNNNRVQIFSSDGTYLRSFGSKGDQEGEFNEPTGIAYLNNGNIVVADSENNRLQIFTEQGEYLTQIGGEGNLDHQFNYPSGLSVDSDGNIIVADADNKLVKIFTPSGQFLRKFGEDLLVDPCHCIQKDQYFIVSDDDDHGVKVFNTDGDFLYKFGNEGEGDGEFNEPCCMSLDKAGHLMVCDSENDRVQVLEVNGKLITQFGRYGSEIGELNEPKSTAVLTDGRIVVTDFNNDRIQIME</sequence>
<evidence type="ECO:0000256" key="2">
    <source>
        <dbReference type="ARBA" id="ARBA00022553"/>
    </source>
</evidence>
<evidence type="ECO:0000256" key="8">
    <source>
        <dbReference type="PROSITE-ProRule" id="PRU00087"/>
    </source>
</evidence>
<evidence type="ECO:0000256" key="11">
    <source>
        <dbReference type="SAM" id="MobiDB-lite"/>
    </source>
</evidence>
<feature type="repeat" description="NHL" evidence="9">
    <location>
        <begin position="1386"/>
        <end position="1427"/>
    </location>
</feature>
<evidence type="ECO:0000256" key="6">
    <source>
        <dbReference type="ARBA" id="ARBA00022833"/>
    </source>
</evidence>
<dbReference type="InterPro" id="IPR013083">
    <property type="entry name" value="Znf_RING/FYVE/PHD"/>
</dbReference>
<dbReference type="PANTHER" id="PTHR24104:SF57">
    <property type="entry name" value="BEE-MILK PROTEIN"/>
    <property type="match status" value="1"/>
</dbReference>
<dbReference type="SUPFAM" id="SSF57845">
    <property type="entry name" value="B-box zinc-binding domain"/>
    <property type="match status" value="2"/>
</dbReference>
<dbReference type="InterPro" id="IPR017907">
    <property type="entry name" value="Znf_RING_CS"/>
</dbReference>
<evidence type="ECO:0000256" key="4">
    <source>
        <dbReference type="ARBA" id="ARBA00022737"/>
    </source>
</evidence>
<name>A0ABN8PGB7_9CNID</name>
<dbReference type="SUPFAM" id="SSF81296">
    <property type="entry name" value="E set domains"/>
    <property type="match status" value="2"/>
</dbReference>
<dbReference type="PROSITE" id="PS00518">
    <property type="entry name" value="ZF_RING_1"/>
    <property type="match status" value="1"/>
</dbReference>
<dbReference type="Gene3D" id="2.60.40.10">
    <property type="entry name" value="Immunoglobulins"/>
    <property type="match status" value="2"/>
</dbReference>
<reference evidence="14 15" key="1">
    <citation type="submission" date="2022-05" db="EMBL/GenBank/DDBJ databases">
        <authorList>
            <consortium name="Genoscope - CEA"/>
            <person name="William W."/>
        </authorList>
    </citation>
    <scope>NUCLEOTIDE SEQUENCE [LARGE SCALE GENOMIC DNA]</scope>
</reference>
<dbReference type="Pfam" id="PF17170">
    <property type="entry name" value="DUF5128"/>
    <property type="match status" value="1"/>
</dbReference>
<dbReference type="PROSITE" id="PS50089">
    <property type="entry name" value="ZF_RING_2"/>
    <property type="match status" value="1"/>
</dbReference>
<feature type="coiled-coil region" evidence="10">
    <location>
        <begin position="893"/>
        <end position="927"/>
    </location>
</feature>
<keyword evidence="2" id="KW-0597">Phosphoprotein</keyword>
<feature type="repeat" description="NHL" evidence="9">
    <location>
        <begin position="389"/>
        <end position="432"/>
    </location>
</feature>
<evidence type="ECO:0008006" key="16">
    <source>
        <dbReference type="Google" id="ProtNLM"/>
    </source>
</evidence>
<feature type="repeat" description="NHL" evidence="9">
    <location>
        <begin position="1157"/>
        <end position="1200"/>
    </location>
</feature>
<gene>
    <name evidence="14" type="ORF">PLOB_00043278</name>
</gene>
<dbReference type="InterPro" id="IPR013783">
    <property type="entry name" value="Ig-like_fold"/>
</dbReference>
<dbReference type="Pfam" id="PF01436">
    <property type="entry name" value="NHL"/>
    <property type="match status" value="7"/>
</dbReference>
<accession>A0ABN8PGB7</accession>
<protein>
    <recommendedName>
        <fullName evidence="16">E3 ubiquitin-protein ligase TRIM71</fullName>
    </recommendedName>
</protein>
<dbReference type="InterPro" id="IPR011042">
    <property type="entry name" value="6-blade_b-propeller_TolB-like"/>
</dbReference>
<dbReference type="Gene3D" id="3.30.40.10">
    <property type="entry name" value="Zinc/RING finger domain, C3HC4 (zinc finger)"/>
    <property type="match status" value="1"/>
</dbReference>
<evidence type="ECO:0000259" key="13">
    <source>
        <dbReference type="PROSITE" id="PS50119"/>
    </source>
</evidence>
<evidence type="ECO:0000256" key="9">
    <source>
        <dbReference type="PROSITE-ProRule" id="PRU00504"/>
    </source>
</evidence>
<dbReference type="SUPFAM" id="SSF57850">
    <property type="entry name" value="RING/U-box"/>
    <property type="match status" value="1"/>
</dbReference>
<feature type="repeat" description="NHL" evidence="9">
    <location>
        <begin position="1339"/>
        <end position="1382"/>
    </location>
</feature>
<dbReference type="Pfam" id="PF00630">
    <property type="entry name" value="Filamin"/>
    <property type="match status" value="2"/>
</dbReference>
<keyword evidence="15" id="KW-1185">Reference proteome</keyword>
<dbReference type="PROSITE" id="PS50119">
    <property type="entry name" value="ZF_BBOX"/>
    <property type="match status" value="3"/>
</dbReference>
<feature type="repeat" description="Filamin" evidence="8">
    <location>
        <begin position="1046"/>
        <end position="1149"/>
    </location>
</feature>
<feature type="coiled-coil region" evidence="10">
    <location>
        <begin position="85"/>
        <end position="163"/>
    </location>
</feature>
<keyword evidence="4" id="KW-0677">Repeat</keyword>
<dbReference type="EMBL" id="CALNXK010000070">
    <property type="protein sequence ID" value="CAH3143214.1"/>
    <property type="molecule type" value="Genomic_DNA"/>
</dbReference>
<dbReference type="PROSITE" id="PS50194">
    <property type="entry name" value="FILAMIN_REPEAT"/>
    <property type="match status" value="2"/>
</dbReference>
<feature type="repeat" description="NHL" evidence="9">
    <location>
        <begin position="525"/>
        <end position="568"/>
    </location>
</feature>
<feature type="repeat" description="NHL" evidence="9">
    <location>
        <begin position="1251"/>
        <end position="1294"/>
    </location>
</feature>
<keyword evidence="10" id="KW-0175">Coiled coil</keyword>
<dbReference type="InterPro" id="IPR001298">
    <property type="entry name" value="Filamin/ABP280_rpt"/>
</dbReference>
<keyword evidence="6" id="KW-0862">Zinc</keyword>
<keyword evidence="3" id="KW-0479">Metal-binding</keyword>
<feature type="domain" description="RING-type" evidence="12">
    <location>
        <begin position="698"/>
        <end position="741"/>
    </location>
</feature>
<dbReference type="SMART" id="SM00557">
    <property type="entry name" value="IG_FLMN"/>
    <property type="match status" value="2"/>
</dbReference>
<proteinExistence type="inferred from homology"/>
<dbReference type="Pfam" id="PF00643">
    <property type="entry name" value="zf-B_box"/>
    <property type="match status" value="2"/>
</dbReference>
<evidence type="ECO:0000259" key="12">
    <source>
        <dbReference type="PROSITE" id="PS50089"/>
    </source>
</evidence>
<keyword evidence="5 7" id="KW-0863">Zinc-finger</keyword>
<dbReference type="CDD" id="cd19757">
    <property type="entry name" value="Bbox1"/>
    <property type="match status" value="1"/>
</dbReference>
<evidence type="ECO:0000256" key="7">
    <source>
        <dbReference type="PROSITE-ProRule" id="PRU00024"/>
    </source>
</evidence>
<evidence type="ECO:0000256" key="5">
    <source>
        <dbReference type="ARBA" id="ARBA00022771"/>
    </source>
</evidence>
<evidence type="ECO:0000313" key="15">
    <source>
        <dbReference type="Proteomes" id="UP001159405"/>
    </source>
</evidence>
<dbReference type="Gene3D" id="3.30.160.60">
    <property type="entry name" value="Classic Zinc Finger"/>
    <property type="match status" value="2"/>
</dbReference>
<dbReference type="InterPro" id="IPR014756">
    <property type="entry name" value="Ig_E-set"/>
</dbReference>
<dbReference type="PROSITE" id="PS51125">
    <property type="entry name" value="NHL"/>
    <property type="match status" value="9"/>
</dbReference>
<feature type="repeat" description="NHL" evidence="9">
    <location>
        <begin position="1204"/>
        <end position="1247"/>
    </location>
</feature>
<feature type="domain" description="B box-type" evidence="13">
    <location>
        <begin position="20"/>
        <end position="63"/>
    </location>
</feature>
<evidence type="ECO:0000256" key="10">
    <source>
        <dbReference type="SAM" id="Coils"/>
    </source>
</evidence>
<dbReference type="InterPro" id="IPR050952">
    <property type="entry name" value="TRIM-NHL_E3_ligases"/>
</dbReference>
<feature type="compositionally biased region" description="Polar residues" evidence="11">
    <location>
        <begin position="615"/>
        <end position="633"/>
    </location>
</feature>
<dbReference type="InterPro" id="IPR000315">
    <property type="entry name" value="Znf_B-box"/>
</dbReference>
<evidence type="ECO:0000256" key="3">
    <source>
        <dbReference type="ARBA" id="ARBA00022723"/>
    </source>
</evidence>
<feature type="domain" description="B box-type" evidence="13">
    <location>
        <begin position="775"/>
        <end position="822"/>
    </location>
</feature>
<feature type="domain" description="B box-type" evidence="13">
    <location>
        <begin position="835"/>
        <end position="878"/>
    </location>
</feature>